<evidence type="ECO:0000256" key="1">
    <source>
        <dbReference type="SAM" id="SignalP"/>
    </source>
</evidence>
<sequence length="338" mass="37056">MLIAISMFFVPSLSAAAITHLKADDIYLTPGGETIGIEIETNVVVIDTYSVKTNVGKVNPAKVADIRSGDILLNIDGIRIKDIDDLKETLMEYKNNQNKPMNILIKRNGRLLTKKVYPAKSKNDTLSLGLYLKDNVLGIGTLTFIYNNQQFGALGHQIKDRNNSLKEEELVFGKIKRAEVTSIKKSTNGKPGEKRAIIGKGEIGKVNNNTITGIYGNINTHSNLRSKNKLPIATQDEVKLGSAKIYTVINGNQIETFDVEIISAEKQSKKDIKGIKLRITDERLLSKTGGIIQGMSGSPIIQDGKIIGAVTHVLVDDTTVGYGVYIEFMLEELGIIVE</sequence>
<evidence type="ECO:0000313" key="4">
    <source>
        <dbReference type="Proteomes" id="UP000005707"/>
    </source>
</evidence>
<feature type="signal peptide" evidence="1">
    <location>
        <begin position="1"/>
        <end position="17"/>
    </location>
</feature>
<dbReference type="InterPro" id="IPR014219">
    <property type="entry name" value="SpoIVB"/>
</dbReference>
<dbReference type="RefSeq" id="WP_021030978.1">
    <property type="nucleotide sequence ID" value="NZ_AFNU02000001.1"/>
</dbReference>
<dbReference type="Gene3D" id="2.30.42.10">
    <property type="match status" value="1"/>
</dbReference>
<evidence type="ECO:0000259" key="2">
    <source>
        <dbReference type="PROSITE" id="PS51494"/>
    </source>
</evidence>
<dbReference type="InterPro" id="IPR008763">
    <property type="entry name" value="Peptidase_S55"/>
</dbReference>
<name>U2FM11_9MOLU</name>
<dbReference type="Proteomes" id="UP000005707">
    <property type="component" value="Unassembled WGS sequence"/>
</dbReference>
<comment type="caution">
    <text evidence="3">The sequence shown here is derived from an EMBL/GenBank/DDBJ whole genome shotgun (WGS) entry which is preliminary data.</text>
</comment>
<dbReference type="AlphaFoldDB" id="U2FM11"/>
<keyword evidence="4" id="KW-1185">Reference proteome</keyword>
<dbReference type="EMBL" id="AFNU02000001">
    <property type="protein sequence ID" value="ERJ13770.1"/>
    <property type="molecule type" value="Genomic_DNA"/>
</dbReference>
<keyword evidence="1" id="KW-0732">Signal</keyword>
<reference evidence="3 4" key="1">
    <citation type="journal article" date="2011" name="J. Bacteriol.">
        <title>Genome sequence of Haloplasma contractile, an unusual contractile bacterium from a deep-sea anoxic brine lake.</title>
        <authorList>
            <person name="Antunes A."/>
            <person name="Alam I."/>
            <person name="El Dorry H."/>
            <person name="Siam R."/>
            <person name="Robertson A."/>
            <person name="Bajic V.B."/>
            <person name="Stingl U."/>
        </authorList>
    </citation>
    <scope>NUCLEOTIDE SEQUENCE [LARGE SCALE GENOMIC DNA]</scope>
    <source>
        <strain evidence="3 4">SSD-17B</strain>
    </source>
</reference>
<dbReference type="PROSITE" id="PS51494">
    <property type="entry name" value="SPOIVB"/>
    <property type="match status" value="1"/>
</dbReference>
<dbReference type="InterPro" id="IPR001478">
    <property type="entry name" value="PDZ"/>
</dbReference>
<dbReference type="Pfam" id="PF05580">
    <property type="entry name" value="Peptidase_S55"/>
    <property type="match status" value="1"/>
</dbReference>
<dbReference type="EC" id="3.4.24.-" evidence="3"/>
<keyword evidence="3" id="KW-0378">Hydrolase</keyword>
<accession>U2FM11</accession>
<proteinExistence type="predicted"/>
<dbReference type="eggNOG" id="COG0750">
    <property type="taxonomic scope" value="Bacteria"/>
</dbReference>
<dbReference type="GO" id="GO:0016787">
    <property type="term" value="F:hydrolase activity"/>
    <property type="evidence" value="ECO:0007669"/>
    <property type="project" value="UniProtKB-KW"/>
</dbReference>
<dbReference type="SUPFAM" id="SSF50494">
    <property type="entry name" value="Trypsin-like serine proteases"/>
    <property type="match status" value="1"/>
</dbReference>
<dbReference type="Pfam" id="PF13180">
    <property type="entry name" value="PDZ_2"/>
    <property type="match status" value="1"/>
</dbReference>
<evidence type="ECO:0000313" key="3">
    <source>
        <dbReference type="EMBL" id="ERJ13770.1"/>
    </source>
</evidence>
<feature type="chain" id="PRO_5004627781" evidence="1">
    <location>
        <begin position="18"/>
        <end position="338"/>
    </location>
</feature>
<dbReference type="NCBIfam" id="TIGR02860">
    <property type="entry name" value="spore_IV_B"/>
    <property type="match status" value="1"/>
</dbReference>
<dbReference type="SUPFAM" id="SSF50156">
    <property type="entry name" value="PDZ domain-like"/>
    <property type="match status" value="1"/>
</dbReference>
<dbReference type="STRING" id="1033810.HLPCO_000436"/>
<organism evidence="3 4">
    <name type="scientific">Haloplasma contractile SSD-17B</name>
    <dbReference type="NCBI Taxonomy" id="1033810"/>
    <lineage>
        <taxon>Bacteria</taxon>
        <taxon>Bacillati</taxon>
        <taxon>Mycoplasmatota</taxon>
        <taxon>Mollicutes</taxon>
        <taxon>Haloplasmatales</taxon>
        <taxon>Haloplasmataceae</taxon>
        <taxon>Haloplasma</taxon>
    </lineage>
</organism>
<protein>
    <submittedName>
        <fullName evidence="3">SpoIVB peptidase protein</fullName>
        <ecNumber evidence="3">3.4.24.-</ecNumber>
    </submittedName>
</protein>
<dbReference type="InterPro" id="IPR009003">
    <property type="entry name" value="Peptidase_S1_PA"/>
</dbReference>
<dbReference type="InterPro" id="IPR036034">
    <property type="entry name" value="PDZ_sf"/>
</dbReference>
<gene>
    <name evidence="3" type="ORF">HLPCO_000436</name>
</gene>
<dbReference type="FunCoup" id="U2FM11">
    <property type="interactions" value="50"/>
</dbReference>
<feature type="domain" description="Peptidase S55" evidence="2">
    <location>
        <begin position="110"/>
        <end position="338"/>
    </location>
</feature>
<reference evidence="3 4" key="2">
    <citation type="journal article" date="2013" name="PLoS ONE">
        <title>INDIGO - INtegrated Data Warehouse of MIcrobial GenOmes with Examples from the Red Sea Extremophiles.</title>
        <authorList>
            <person name="Alam I."/>
            <person name="Antunes A."/>
            <person name="Kamau A.A."/>
            <person name="Ba Alawi W."/>
            <person name="Kalkatawi M."/>
            <person name="Stingl U."/>
            <person name="Bajic V.B."/>
        </authorList>
    </citation>
    <scope>NUCLEOTIDE SEQUENCE [LARGE SCALE GENOMIC DNA]</scope>
    <source>
        <strain evidence="3 4">SSD-17B</strain>
    </source>
</reference>
<dbReference type="InParanoid" id="U2FM11"/>